<evidence type="ECO:0000256" key="9">
    <source>
        <dbReference type="ARBA" id="ARBA00023310"/>
    </source>
</evidence>
<keyword evidence="8 10" id="KW-0472">Membrane</keyword>
<sequence>MSVYDLLAKMGMGQLPEGYNKKIHGPYNPARYYGKPDIPLGQVKIKELGPWLARRNKDPVSIARLMSRGYHRWSQKYILARTGGLAGYTQLLVGISLFFYTINYCKYANHRNYKYHW</sequence>
<keyword evidence="3" id="KW-0813">Transport</keyword>
<accession>A0A7R9BFY2</accession>
<evidence type="ECO:0000256" key="2">
    <source>
        <dbReference type="ARBA" id="ARBA00005895"/>
    </source>
</evidence>
<evidence type="ECO:0000256" key="4">
    <source>
        <dbReference type="ARBA" id="ARBA00022547"/>
    </source>
</evidence>
<keyword evidence="10" id="KW-1133">Transmembrane helix</keyword>
<evidence type="ECO:0000256" key="3">
    <source>
        <dbReference type="ARBA" id="ARBA00022448"/>
    </source>
</evidence>
<dbReference type="AlphaFoldDB" id="A0A7R9BFY2"/>
<keyword evidence="7" id="KW-0496">Mitochondrion</keyword>
<feature type="transmembrane region" description="Helical" evidence="10">
    <location>
        <begin position="78"/>
        <end position="102"/>
    </location>
</feature>
<evidence type="ECO:0000256" key="5">
    <source>
        <dbReference type="ARBA" id="ARBA00022781"/>
    </source>
</evidence>
<name>A0A7R9BFY2_9CRUS</name>
<evidence type="ECO:0000256" key="7">
    <source>
        <dbReference type="ARBA" id="ARBA00023128"/>
    </source>
</evidence>
<keyword evidence="12" id="KW-1185">Reference proteome</keyword>
<comment type="subcellular location">
    <subcellularLocation>
        <location evidence="1">Mitochondrion membrane</location>
    </subcellularLocation>
</comment>
<evidence type="ECO:0000313" key="12">
    <source>
        <dbReference type="Proteomes" id="UP000678499"/>
    </source>
</evidence>
<dbReference type="GO" id="GO:0031966">
    <property type="term" value="C:mitochondrial membrane"/>
    <property type="evidence" value="ECO:0007669"/>
    <property type="project" value="UniProtKB-SubCell"/>
</dbReference>
<evidence type="ECO:0008006" key="13">
    <source>
        <dbReference type="Google" id="ProtNLM"/>
    </source>
</evidence>
<comment type="similarity">
    <text evidence="2">Belongs to the ATPase F chain family.</text>
</comment>
<dbReference type="PANTHER" id="PTHR13080:SF20">
    <property type="entry name" value="ATP SYNTHASE SUBUNIT F, MITOCHONDRIAL-RELATED"/>
    <property type="match status" value="1"/>
</dbReference>
<evidence type="ECO:0000256" key="10">
    <source>
        <dbReference type="SAM" id="Phobius"/>
    </source>
</evidence>
<keyword evidence="4" id="KW-0138">CF(0)</keyword>
<evidence type="ECO:0000256" key="1">
    <source>
        <dbReference type="ARBA" id="ARBA00004325"/>
    </source>
</evidence>
<gene>
    <name evidence="11" type="ORF">NMOB1V02_LOCUS882</name>
</gene>
<dbReference type="GO" id="GO:0045259">
    <property type="term" value="C:proton-transporting ATP synthase complex"/>
    <property type="evidence" value="ECO:0007669"/>
    <property type="project" value="UniProtKB-KW"/>
</dbReference>
<dbReference type="Proteomes" id="UP000678499">
    <property type="component" value="Unassembled WGS sequence"/>
</dbReference>
<keyword evidence="6" id="KW-0406">Ion transport</keyword>
<dbReference type="EMBL" id="OA882115">
    <property type="protein sequence ID" value="CAD7272972.1"/>
    <property type="molecule type" value="Genomic_DNA"/>
</dbReference>
<keyword evidence="5" id="KW-0375">Hydrogen ion transport</keyword>
<evidence type="ECO:0000256" key="8">
    <source>
        <dbReference type="ARBA" id="ARBA00023136"/>
    </source>
</evidence>
<reference evidence="11" key="1">
    <citation type="submission" date="2020-11" db="EMBL/GenBank/DDBJ databases">
        <authorList>
            <person name="Tran Van P."/>
        </authorList>
    </citation>
    <scope>NUCLEOTIDE SEQUENCE</scope>
</reference>
<dbReference type="Pfam" id="PF10206">
    <property type="entry name" value="WRW"/>
    <property type="match status" value="1"/>
</dbReference>
<protein>
    <recommendedName>
        <fullName evidence="13">ATP synthase subunit f, mitochondrial</fullName>
    </recommendedName>
</protein>
<dbReference type="GO" id="GO:0046933">
    <property type="term" value="F:proton-transporting ATP synthase activity, rotational mechanism"/>
    <property type="evidence" value="ECO:0007669"/>
    <property type="project" value="TreeGrafter"/>
</dbReference>
<dbReference type="GO" id="GO:0042776">
    <property type="term" value="P:proton motive force-driven mitochondrial ATP synthesis"/>
    <property type="evidence" value="ECO:0007669"/>
    <property type="project" value="TreeGrafter"/>
</dbReference>
<evidence type="ECO:0000313" key="11">
    <source>
        <dbReference type="EMBL" id="CAD7272972.1"/>
    </source>
</evidence>
<dbReference type="OrthoDB" id="8921675at2759"/>
<organism evidence="11">
    <name type="scientific">Notodromas monacha</name>
    <dbReference type="NCBI Taxonomy" id="399045"/>
    <lineage>
        <taxon>Eukaryota</taxon>
        <taxon>Metazoa</taxon>
        <taxon>Ecdysozoa</taxon>
        <taxon>Arthropoda</taxon>
        <taxon>Crustacea</taxon>
        <taxon>Oligostraca</taxon>
        <taxon>Ostracoda</taxon>
        <taxon>Podocopa</taxon>
        <taxon>Podocopida</taxon>
        <taxon>Cypridocopina</taxon>
        <taxon>Cypridoidea</taxon>
        <taxon>Cyprididae</taxon>
        <taxon>Notodromas</taxon>
    </lineage>
</organism>
<keyword evidence="10" id="KW-0812">Transmembrane</keyword>
<proteinExistence type="inferred from homology"/>
<dbReference type="PANTHER" id="PTHR13080">
    <property type="entry name" value="ATP SYNTHASE F CHAIN, MITOCHONDRIAL-RELATED"/>
    <property type="match status" value="1"/>
</dbReference>
<dbReference type="EMBL" id="CAJPEX010000078">
    <property type="protein sequence ID" value="CAG0913124.1"/>
    <property type="molecule type" value="Genomic_DNA"/>
</dbReference>
<dbReference type="InterPro" id="IPR019344">
    <property type="entry name" value="F1F0-ATPsyn_F_prd"/>
</dbReference>
<keyword evidence="9" id="KW-0066">ATP synthesis</keyword>
<evidence type="ECO:0000256" key="6">
    <source>
        <dbReference type="ARBA" id="ARBA00023065"/>
    </source>
</evidence>